<feature type="region of interest" description="Disordered" evidence="7">
    <location>
        <begin position="1"/>
        <end position="23"/>
    </location>
</feature>
<evidence type="ECO:0000256" key="3">
    <source>
        <dbReference type="ARBA" id="ARBA00023015"/>
    </source>
</evidence>
<name>A0A9W6B0E3_9LACO</name>
<dbReference type="NCBIfam" id="TIGR01033">
    <property type="entry name" value="YebC/PmpR family DNA-binding transcriptional regulator"/>
    <property type="match status" value="1"/>
</dbReference>
<dbReference type="FunFam" id="3.30.70.980:FF:000002">
    <property type="entry name" value="Probable transcriptional regulatory protein YebC"/>
    <property type="match status" value="1"/>
</dbReference>
<evidence type="ECO:0000256" key="2">
    <source>
        <dbReference type="ARBA" id="ARBA00022490"/>
    </source>
</evidence>
<feature type="domain" description="TACO1/YebC-like N-terminal" evidence="9">
    <location>
        <begin position="5"/>
        <end position="75"/>
    </location>
</feature>
<dbReference type="RefSeq" id="WP_286136159.1">
    <property type="nucleotide sequence ID" value="NZ_BRPL01000002.1"/>
</dbReference>
<reference evidence="10" key="1">
    <citation type="submission" date="2022-07" db="EMBL/GenBank/DDBJ databases">
        <authorList>
            <person name="Kouya T."/>
            <person name="Ishiyama Y."/>
        </authorList>
    </citation>
    <scope>NUCLEOTIDE SEQUENCE</scope>
    <source>
        <strain evidence="10">WR16-4</strain>
    </source>
</reference>
<comment type="subcellular location">
    <subcellularLocation>
        <location evidence="6">Cytoplasm</location>
    </subcellularLocation>
</comment>
<dbReference type="PANTHER" id="PTHR12532:SF6">
    <property type="entry name" value="TRANSCRIPTIONAL REGULATORY PROTEIN YEBC-RELATED"/>
    <property type="match status" value="1"/>
</dbReference>
<keyword evidence="4 6" id="KW-0238">DNA-binding</keyword>
<evidence type="ECO:0000256" key="5">
    <source>
        <dbReference type="ARBA" id="ARBA00023163"/>
    </source>
</evidence>
<gene>
    <name evidence="10" type="ORF">WR164_06780</name>
</gene>
<dbReference type="InterPro" id="IPR049083">
    <property type="entry name" value="TACO1_YebC_N"/>
</dbReference>
<comment type="caution">
    <text evidence="10">The sequence shown here is derived from an EMBL/GenBank/DDBJ whole genome shotgun (WGS) entry which is preliminary data.</text>
</comment>
<dbReference type="SUPFAM" id="SSF75625">
    <property type="entry name" value="YebC-like"/>
    <property type="match status" value="1"/>
</dbReference>
<dbReference type="NCBIfam" id="NF001030">
    <property type="entry name" value="PRK00110.1"/>
    <property type="match status" value="1"/>
</dbReference>
<keyword evidence="3 6" id="KW-0805">Transcription regulation</keyword>
<dbReference type="HAMAP" id="MF_00693">
    <property type="entry name" value="Transcrip_reg_TACO1"/>
    <property type="match status" value="1"/>
</dbReference>
<keyword evidence="2 6" id="KW-0963">Cytoplasm</keyword>
<evidence type="ECO:0000256" key="1">
    <source>
        <dbReference type="ARBA" id="ARBA00008724"/>
    </source>
</evidence>
<dbReference type="NCBIfam" id="NF009044">
    <property type="entry name" value="PRK12378.1"/>
    <property type="match status" value="1"/>
</dbReference>
<dbReference type="Gene3D" id="1.10.10.200">
    <property type="match status" value="1"/>
</dbReference>
<keyword evidence="5 6" id="KW-0804">Transcription</keyword>
<comment type="similarity">
    <text evidence="1 6">Belongs to the TACO1 family.</text>
</comment>
<accession>A0A9W6B0E3</accession>
<dbReference type="GO" id="GO:0003677">
    <property type="term" value="F:DNA binding"/>
    <property type="evidence" value="ECO:0007669"/>
    <property type="project" value="UniProtKB-UniRule"/>
</dbReference>
<dbReference type="InterPro" id="IPR029072">
    <property type="entry name" value="YebC-like"/>
</dbReference>
<dbReference type="InterPro" id="IPR048300">
    <property type="entry name" value="TACO1_YebC-like_2nd/3rd_dom"/>
</dbReference>
<evidence type="ECO:0000256" key="6">
    <source>
        <dbReference type="HAMAP-Rule" id="MF_00693"/>
    </source>
</evidence>
<evidence type="ECO:0000259" key="9">
    <source>
        <dbReference type="Pfam" id="PF20772"/>
    </source>
</evidence>
<dbReference type="GO" id="GO:0006355">
    <property type="term" value="P:regulation of DNA-templated transcription"/>
    <property type="evidence" value="ECO:0007669"/>
    <property type="project" value="UniProtKB-UniRule"/>
</dbReference>
<dbReference type="InterPro" id="IPR017856">
    <property type="entry name" value="Integrase-like_N"/>
</dbReference>
<evidence type="ECO:0000313" key="11">
    <source>
        <dbReference type="Proteomes" id="UP001144204"/>
    </source>
</evidence>
<dbReference type="FunFam" id="1.10.10.200:FF:000002">
    <property type="entry name" value="Probable transcriptional regulatory protein CLM62_37755"/>
    <property type="match status" value="1"/>
</dbReference>
<dbReference type="Proteomes" id="UP001144204">
    <property type="component" value="Unassembled WGS sequence"/>
</dbReference>
<organism evidence="10 11">
    <name type="scientific">Philodulcilactobacillus myokoensis</name>
    <dbReference type="NCBI Taxonomy" id="2929573"/>
    <lineage>
        <taxon>Bacteria</taxon>
        <taxon>Bacillati</taxon>
        <taxon>Bacillota</taxon>
        <taxon>Bacilli</taxon>
        <taxon>Lactobacillales</taxon>
        <taxon>Lactobacillaceae</taxon>
        <taxon>Philodulcilactobacillus</taxon>
    </lineage>
</organism>
<reference evidence="10" key="2">
    <citation type="journal article" date="2023" name="PLoS ONE">
        <title>Philodulcilactobacillus myokoensis gen. nov., sp. nov., a fructophilic, acidophilic, and agar-phobic lactic acid bacterium isolated from fermented vegetable extracts.</title>
        <authorList>
            <person name="Kouya T."/>
            <person name="Ishiyama Y."/>
            <person name="Ohashi S."/>
            <person name="Kumakubo R."/>
            <person name="Yamazaki T."/>
            <person name="Otaki T."/>
        </authorList>
    </citation>
    <scope>NUCLEOTIDE SEQUENCE</scope>
    <source>
        <strain evidence="10">WR16-4</strain>
    </source>
</reference>
<evidence type="ECO:0000256" key="7">
    <source>
        <dbReference type="SAM" id="MobiDB-lite"/>
    </source>
</evidence>
<sequence length="245" mass="27088">MSGHSKWHNIQGRKNAQDKKRGKIFQKISRNLYTVAKAGGPEPESNPQLRLEMDKARAANMPKENVKRAIDKASGIGGAKFEQITYEGYGPGGTALMVLALTDNKNRTASAIRAAFSHHGGSLGTTGSVSYLFDRKGYIVILRKGLDKDEDGMLEDVLEAGGDDLKTFDDRFVIFTDPKELAKVRNSLQKKGYKLDTSEIKMIPKTVTEVPSDKVQQYTGLLDELNENDDVQDVYEAAKLPKHAE</sequence>
<evidence type="ECO:0000256" key="4">
    <source>
        <dbReference type="ARBA" id="ARBA00023125"/>
    </source>
</evidence>
<dbReference type="PANTHER" id="PTHR12532">
    <property type="entry name" value="TRANSLATIONAL ACTIVATOR OF CYTOCHROME C OXIDASE 1"/>
    <property type="match status" value="1"/>
</dbReference>
<evidence type="ECO:0000313" key="10">
    <source>
        <dbReference type="EMBL" id="GLB46699.1"/>
    </source>
</evidence>
<dbReference type="GO" id="GO:0005829">
    <property type="term" value="C:cytosol"/>
    <property type="evidence" value="ECO:0007669"/>
    <property type="project" value="TreeGrafter"/>
</dbReference>
<protein>
    <recommendedName>
        <fullName evidence="6">Probable transcriptional regulatory protein WR164_06780</fullName>
    </recommendedName>
</protein>
<proteinExistence type="inferred from homology"/>
<dbReference type="Pfam" id="PF01709">
    <property type="entry name" value="Transcrip_reg"/>
    <property type="match status" value="1"/>
</dbReference>
<dbReference type="AlphaFoldDB" id="A0A9W6B0E3"/>
<feature type="domain" description="TACO1/YebC-like second and third" evidence="8">
    <location>
        <begin position="81"/>
        <end position="236"/>
    </location>
</feature>
<evidence type="ECO:0000259" key="8">
    <source>
        <dbReference type="Pfam" id="PF01709"/>
    </source>
</evidence>
<dbReference type="EMBL" id="BRPL01000002">
    <property type="protein sequence ID" value="GLB46699.1"/>
    <property type="molecule type" value="Genomic_DNA"/>
</dbReference>
<dbReference type="Gene3D" id="3.30.70.980">
    <property type="match status" value="2"/>
</dbReference>
<dbReference type="InterPro" id="IPR002876">
    <property type="entry name" value="Transcrip_reg_TACO1-like"/>
</dbReference>
<dbReference type="Pfam" id="PF20772">
    <property type="entry name" value="TACO1_YebC_N"/>
    <property type="match status" value="1"/>
</dbReference>
<keyword evidence="11" id="KW-1185">Reference proteome</keyword>
<dbReference type="InterPro" id="IPR026564">
    <property type="entry name" value="Transcrip_reg_TACO1-like_dom3"/>
</dbReference>